<dbReference type="EMBL" id="KN832093">
    <property type="protein sequence ID" value="KIN94560.1"/>
    <property type="molecule type" value="Genomic_DNA"/>
</dbReference>
<evidence type="ECO:0000313" key="7">
    <source>
        <dbReference type="EMBL" id="KIN94560.1"/>
    </source>
</evidence>
<organism evidence="7 8">
    <name type="scientific">Pisolithus tinctorius Marx 270</name>
    <dbReference type="NCBI Taxonomy" id="870435"/>
    <lineage>
        <taxon>Eukaryota</taxon>
        <taxon>Fungi</taxon>
        <taxon>Dikarya</taxon>
        <taxon>Basidiomycota</taxon>
        <taxon>Agaricomycotina</taxon>
        <taxon>Agaricomycetes</taxon>
        <taxon>Agaricomycetidae</taxon>
        <taxon>Boletales</taxon>
        <taxon>Sclerodermatineae</taxon>
        <taxon>Pisolithaceae</taxon>
        <taxon>Pisolithus</taxon>
    </lineage>
</organism>
<protein>
    <recommendedName>
        <fullName evidence="9">DUF726-domain-containing protein</fullName>
    </recommendedName>
</protein>
<dbReference type="GO" id="GO:0016020">
    <property type="term" value="C:membrane"/>
    <property type="evidence" value="ECO:0007669"/>
    <property type="project" value="UniProtKB-SubCell"/>
</dbReference>
<dbReference type="AlphaFoldDB" id="A0A0C3NFK8"/>
<sequence>MSTRVHSSQNHNWLDDDGDDEGWQDMPVVKEDDLACALDEEDQKKYHYVQPAKKNATGTTGNATGNLIDFDDTGVEWRSKAEQNENEYTRLRIEEEDDADEVNLRTRYLFDEDKAMTPLSQMQTTKNMLTEAQRIAYVGLCALTAKEMVKQLKRSSRKELKPAAQNMELWMMKILGRLYYHMELETAEQKMIDSLDLHGVQASDLVPSLMTTHTVANPEYDPAEAKRQADAQQLKQDVPDGGSQLTEPSKSPQPLQSPTPTRSAFQTTSRVLEGTAVASTSLPGVTTSLSAVDKDVTLDIRWTVLCDLFLISIADSVYDARSRVLLENVALKLGLGWIDVAKFERRVTEALEIQEDVEKMENQEIIDDASKTLRKRRYMMMGLATLGGGLVIGLSAGLLAPVIGAGLGAAFATIGVSGTTGFLAGAGGAAVITTGGVLTGSGIAARGMARRTRQVKTFEVLPLHNNKRVSCILTVPGFMNGKLDDVRLPFSVLDPIVGDVFSVLWE</sequence>
<dbReference type="FunCoup" id="A0A0C3NFK8">
    <property type="interactions" value="3"/>
</dbReference>
<dbReference type="SUPFAM" id="SSF158682">
    <property type="entry name" value="TerB-like"/>
    <property type="match status" value="1"/>
</dbReference>
<gene>
    <name evidence="7" type="ORF">M404DRAFT_167865</name>
</gene>
<dbReference type="InterPro" id="IPR007941">
    <property type="entry name" value="DUF726"/>
</dbReference>
<reference evidence="7 8" key="1">
    <citation type="submission" date="2014-04" db="EMBL/GenBank/DDBJ databases">
        <authorList>
            <consortium name="DOE Joint Genome Institute"/>
            <person name="Kuo A."/>
            <person name="Kohler A."/>
            <person name="Costa M.D."/>
            <person name="Nagy L.G."/>
            <person name="Floudas D."/>
            <person name="Copeland A."/>
            <person name="Barry K.W."/>
            <person name="Cichocki N."/>
            <person name="Veneault-Fourrey C."/>
            <person name="LaButti K."/>
            <person name="Lindquist E.A."/>
            <person name="Lipzen A."/>
            <person name="Lundell T."/>
            <person name="Morin E."/>
            <person name="Murat C."/>
            <person name="Sun H."/>
            <person name="Tunlid A."/>
            <person name="Henrissat B."/>
            <person name="Grigoriev I.V."/>
            <person name="Hibbett D.S."/>
            <person name="Martin F."/>
            <person name="Nordberg H.P."/>
            <person name="Cantor M.N."/>
            <person name="Hua S.X."/>
        </authorList>
    </citation>
    <scope>NUCLEOTIDE SEQUENCE [LARGE SCALE GENOMIC DNA]</scope>
    <source>
        <strain evidence="7 8">Marx 270</strain>
    </source>
</reference>
<evidence type="ECO:0000256" key="4">
    <source>
        <dbReference type="ARBA" id="ARBA00023136"/>
    </source>
</evidence>
<dbReference type="HOGENOM" id="CLU_041627_0_0_1"/>
<evidence type="ECO:0000256" key="2">
    <source>
        <dbReference type="ARBA" id="ARBA00022692"/>
    </source>
</evidence>
<evidence type="ECO:0000256" key="6">
    <source>
        <dbReference type="SAM" id="Phobius"/>
    </source>
</evidence>
<dbReference type="Pfam" id="PF05277">
    <property type="entry name" value="DUF726"/>
    <property type="match status" value="1"/>
</dbReference>
<feature type="region of interest" description="Disordered" evidence="5">
    <location>
        <begin position="222"/>
        <end position="265"/>
    </location>
</feature>
<evidence type="ECO:0000313" key="8">
    <source>
        <dbReference type="Proteomes" id="UP000054217"/>
    </source>
</evidence>
<dbReference type="OrthoDB" id="277931at2759"/>
<feature type="non-terminal residue" evidence="7">
    <location>
        <position position="506"/>
    </location>
</feature>
<dbReference type="STRING" id="870435.A0A0C3NFK8"/>
<feature type="transmembrane region" description="Helical" evidence="6">
    <location>
        <begin position="383"/>
        <end position="416"/>
    </location>
</feature>
<dbReference type="Proteomes" id="UP000054217">
    <property type="component" value="Unassembled WGS sequence"/>
</dbReference>
<evidence type="ECO:0000256" key="1">
    <source>
        <dbReference type="ARBA" id="ARBA00004141"/>
    </source>
</evidence>
<feature type="region of interest" description="Disordered" evidence="5">
    <location>
        <begin position="1"/>
        <end position="25"/>
    </location>
</feature>
<keyword evidence="3 6" id="KW-1133">Transmembrane helix</keyword>
<dbReference type="InterPro" id="IPR029024">
    <property type="entry name" value="TerB-like"/>
</dbReference>
<feature type="compositionally biased region" description="Polar residues" evidence="5">
    <location>
        <begin position="1"/>
        <end position="12"/>
    </location>
</feature>
<keyword evidence="8" id="KW-1185">Reference proteome</keyword>
<dbReference type="PANTHER" id="PTHR17920">
    <property type="entry name" value="TRANSMEMBRANE AND COILED-COIL DOMAIN-CONTAINING PROTEIN 4 TMCO4"/>
    <property type="match status" value="1"/>
</dbReference>
<evidence type="ECO:0008006" key="9">
    <source>
        <dbReference type="Google" id="ProtNLM"/>
    </source>
</evidence>
<feature type="compositionally biased region" description="Polar residues" evidence="5">
    <location>
        <begin position="243"/>
        <end position="265"/>
    </location>
</feature>
<feature type="transmembrane region" description="Helical" evidence="6">
    <location>
        <begin position="422"/>
        <end position="445"/>
    </location>
</feature>
<comment type="subcellular location">
    <subcellularLocation>
        <location evidence="1">Membrane</location>
        <topology evidence="1">Multi-pass membrane protein</topology>
    </subcellularLocation>
</comment>
<dbReference type="InParanoid" id="A0A0C3NFK8"/>
<accession>A0A0C3NFK8</accession>
<keyword evidence="2 6" id="KW-0812">Transmembrane</keyword>
<reference evidence="8" key="2">
    <citation type="submission" date="2015-01" db="EMBL/GenBank/DDBJ databases">
        <title>Evolutionary Origins and Diversification of the Mycorrhizal Mutualists.</title>
        <authorList>
            <consortium name="DOE Joint Genome Institute"/>
            <consortium name="Mycorrhizal Genomics Consortium"/>
            <person name="Kohler A."/>
            <person name="Kuo A."/>
            <person name="Nagy L.G."/>
            <person name="Floudas D."/>
            <person name="Copeland A."/>
            <person name="Barry K.W."/>
            <person name="Cichocki N."/>
            <person name="Veneault-Fourrey C."/>
            <person name="LaButti K."/>
            <person name="Lindquist E.A."/>
            <person name="Lipzen A."/>
            <person name="Lundell T."/>
            <person name="Morin E."/>
            <person name="Murat C."/>
            <person name="Riley R."/>
            <person name="Ohm R."/>
            <person name="Sun H."/>
            <person name="Tunlid A."/>
            <person name="Henrissat B."/>
            <person name="Grigoriev I.V."/>
            <person name="Hibbett D.S."/>
            <person name="Martin F."/>
        </authorList>
    </citation>
    <scope>NUCLEOTIDE SEQUENCE [LARGE SCALE GENOMIC DNA]</scope>
    <source>
        <strain evidence="8">Marx 270</strain>
    </source>
</reference>
<keyword evidence="4 6" id="KW-0472">Membrane</keyword>
<dbReference type="PANTHER" id="PTHR17920:SF3">
    <property type="entry name" value="TRANSMEMBRANE AND COILED-COIL DOMAIN-CONTAINING PROTEIN 4"/>
    <property type="match status" value="1"/>
</dbReference>
<name>A0A0C3NFK8_PISTI</name>
<evidence type="ECO:0000256" key="3">
    <source>
        <dbReference type="ARBA" id="ARBA00022989"/>
    </source>
</evidence>
<evidence type="ECO:0000256" key="5">
    <source>
        <dbReference type="SAM" id="MobiDB-lite"/>
    </source>
</evidence>
<proteinExistence type="predicted"/>